<evidence type="ECO:0000256" key="4">
    <source>
        <dbReference type="ARBA" id="ARBA00022840"/>
    </source>
</evidence>
<dbReference type="Pfam" id="PF00005">
    <property type="entry name" value="ABC_tran"/>
    <property type="match status" value="1"/>
</dbReference>
<dbReference type="InterPro" id="IPR027417">
    <property type="entry name" value="P-loop_NTPase"/>
</dbReference>
<dbReference type="AlphaFoldDB" id="D0LL60"/>
<evidence type="ECO:0000256" key="2">
    <source>
        <dbReference type="ARBA" id="ARBA00022448"/>
    </source>
</evidence>
<feature type="domain" description="ABC transporter" evidence="5">
    <location>
        <begin position="2"/>
        <end position="231"/>
    </location>
</feature>
<organism evidence="6 7">
    <name type="scientific">Haliangium ochraceum (strain DSM 14365 / JCM 11303 / SMP-2)</name>
    <dbReference type="NCBI Taxonomy" id="502025"/>
    <lineage>
        <taxon>Bacteria</taxon>
        <taxon>Pseudomonadati</taxon>
        <taxon>Myxococcota</taxon>
        <taxon>Polyangia</taxon>
        <taxon>Haliangiales</taxon>
        <taxon>Kofleriaceae</taxon>
        <taxon>Haliangium</taxon>
    </lineage>
</organism>
<evidence type="ECO:0000259" key="5">
    <source>
        <dbReference type="PROSITE" id="PS50893"/>
    </source>
</evidence>
<keyword evidence="7" id="KW-1185">Reference proteome</keyword>
<accession>D0LL60</accession>
<dbReference type="PANTHER" id="PTHR43335">
    <property type="entry name" value="ABC TRANSPORTER, ATP-BINDING PROTEIN"/>
    <property type="match status" value="1"/>
</dbReference>
<dbReference type="OrthoDB" id="9809450at2"/>
<dbReference type="STRING" id="502025.Hoch_6081"/>
<keyword evidence="3" id="KW-0547">Nucleotide-binding</keyword>
<dbReference type="HOGENOM" id="CLU_000604_1_2_7"/>
<dbReference type="Gene3D" id="3.40.50.300">
    <property type="entry name" value="P-loop containing nucleotide triphosphate hydrolases"/>
    <property type="match status" value="1"/>
</dbReference>
<dbReference type="EMBL" id="CP001804">
    <property type="protein sequence ID" value="ACY18556.1"/>
    <property type="molecule type" value="Genomic_DNA"/>
</dbReference>
<keyword evidence="4" id="KW-0067">ATP-binding</keyword>
<dbReference type="KEGG" id="hoh:Hoch_6081"/>
<dbReference type="InterPro" id="IPR003593">
    <property type="entry name" value="AAA+_ATPase"/>
</dbReference>
<name>D0LL60_HALO1</name>
<dbReference type="RefSeq" id="WP_012831148.1">
    <property type="nucleotide sequence ID" value="NC_013440.1"/>
</dbReference>
<comment type="similarity">
    <text evidence="1">Belongs to the ABC transporter superfamily.</text>
</comment>
<dbReference type="SUPFAM" id="SSF52540">
    <property type="entry name" value="P-loop containing nucleoside triphosphate hydrolases"/>
    <property type="match status" value="1"/>
</dbReference>
<protein>
    <submittedName>
        <fullName evidence="6">ABC transporter related protein</fullName>
    </submittedName>
</protein>
<dbReference type="PANTHER" id="PTHR43335:SF4">
    <property type="entry name" value="ABC TRANSPORTER, ATP-BINDING PROTEIN"/>
    <property type="match status" value="1"/>
</dbReference>
<evidence type="ECO:0000313" key="6">
    <source>
        <dbReference type="EMBL" id="ACY18556.1"/>
    </source>
</evidence>
<dbReference type="Proteomes" id="UP000001880">
    <property type="component" value="Chromosome"/>
</dbReference>
<dbReference type="PROSITE" id="PS50893">
    <property type="entry name" value="ABC_TRANSPORTER_2"/>
    <property type="match status" value="1"/>
</dbReference>
<dbReference type="InterPro" id="IPR003439">
    <property type="entry name" value="ABC_transporter-like_ATP-bd"/>
</dbReference>
<reference evidence="6 7" key="1">
    <citation type="journal article" date="2010" name="Stand. Genomic Sci.">
        <title>Complete genome sequence of Haliangium ochraceum type strain (SMP-2).</title>
        <authorList>
            <consortium name="US DOE Joint Genome Institute (JGI-PGF)"/>
            <person name="Ivanova N."/>
            <person name="Daum C."/>
            <person name="Lang E."/>
            <person name="Abt B."/>
            <person name="Kopitz M."/>
            <person name="Saunders E."/>
            <person name="Lapidus A."/>
            <person name="Lucas S."/>
            <person name="Glavina Del Rio T."/>
            <person name="Nolan M."/>
            <person name="Tice H."/>
            <person name="Copeland A."/>
            <person name="Cheng J.F."/>
            <person name="Chen F."/>
            <person name="Bruce D."/>
            <person name="Goodwin L."/>
            <person name="Pitluck S."/>
            <person name="Mavromatis K."/>
            <person name="Pati A."/>
            <person name="Mikhailova N."/>
            <person name="Chen A."/>
            <person name="Palaniappan K."/>
            <person name="Land M."/>
            <person name="Hauser L."/>
            <person name="Chang Y.J."/>
            <person name="Jeffries C.D."/>
            <person name="Detter J.C."/>
            <person name="Brettin T."/>
            <person name="Rohde M."/>
            <person name="Goker M."/>
            <person name="Bristow J."/>
            <person name="Markowitz V."/>
            <person name="Eisen J.A."/>
            <person name="Hugenholtz P."/>
            <person name="Kyrpides N.C."/>
            <person name="Klenk H.P."/>
        </authorList>
    </citation>
    <scope>NUCLEOTIDE SEQUENCE [LARGE SCALE GENOMIC DNA]</scope>
    <source>
        <strain evidence="7">DSM 14365 / CIP 107738 / JCM 11303 / AJ 13395 / SMP-2</strain>
    </source>
</reference>
<dbReference type="eggNOG" id="COG1131">
    <property type="taxonomic scope" value="Bacteria"/>
</dbReference>
<sequence>MIRVENLTKYYGGKRALGPVSFDIQEGETVGFLGLNGAGKTTALRILACDLRPSAGSVHVGPIDALAAPHEVRKRIGFLPEFPPLYQDMHVTDYLRFAGRLRGMSPGEVKARMPAVLERTHLEDVSGEIIGHLSHGYRQRVGVAQAIMHNPELLILDEPTRGLDPVQIVEMRNMVTELKQSHTVLISSHILTEISQTCDRLLVLGKGEILASGTEEELTSGMVNAAVKLTLVVRPKTGAEAELEAALSAIEGVTEVRAAPSAEGALTYSLLCARDLRADASRAVLDGGHDLLRLDQGRSELERIFIELVQGEPDADH</sequence>
<dbReference type="SMART" id="SM00382">
    <property type="entry name" value="AAA"/>
    <property type="match status" value="1"/>
</dbReference>
<dbReference type="GO" id="GO:0016887">
    <property type="term" value="F:ATP hydrolysis activity"/>
    <property type="evidence" value="ECO:0007669"/>
    <property type="project" value="InterPro"/>
</dbReference>
<keyword evidence="2" id="KW-0813">Transport</keyword>
<evidence type="ECO:0000313" key="7">
    <source>
        <dbReference type="Proteomes" id="UP000001880"/>
    </source>
</evidence>
<proteinExistence type="inferred from homology"/>
<evidence type="ECO:0000256" key="1">
    <source>
        <dbReference type="ARBA" id="ARBA00005417"/>
    </source>
</evidence>
<evidence type="ECO:0000256" key="3">
    <source>
        <dbReference type="ARBA" id="ARBA00022741"/>
    </source>
</evidence>
<dbReference type="GO" id="GO:0005524">
    <property type="term" value="F:ATP binding"/>
    <property type="evidence" value="ECO:0007669"/>
    <property type="project" value="UniProtKB-KW"/>
</dbReference>
<gene>
    <name evidence="6" type="ordered locus">Hoch_6081</name>
</gene>